<dbReference type="OrthoDB" id="2388015at2"/>
<dbReference type="GO" id="GO:0006882">
    <property type="term" value="P:intracellular zinc ion homeostasis"/>
    <property type="evidence" value="ECO:0007669"/>
    <property type="project" value="TreeGrafter"/>
</dbReference>
<dbReference type="InterPro" id="IPR002524">
    <property type="entry name" value="Cation_efflux"/>
</dbReference>
<comment type="subcellular location">
    <subcellularLocation>
        <location evidence="1">Membrane</location>
        <topology evidence="1">Multi-pass membrane protein</topology>
    </subcellularLocation>
</comment>
<dbReference type="Pfam" id="PF01545">
    <property type="entry name" value="Cation_efflux"/>
    <property type="match status" value="1"/>
</dbReference>
<dbReference type="Proteomes" id="UP000315711">
    <property type="component" value="Unassembled WGS sequence"/>
</dbReference>
<evidence type="ECO:0000256" key="4">
    <source>
        <dbReference type="ARBA" id="ARBA00022692"/>
    </source>
</evidence>
<dbReference type="NCBIfam" id="TIGR01297">
    <property type="entry name" value="CDF"/>
    <property type="match status" value="1"/>
</dbReference>
<dbReference type="SUPFAM" id="SSF161111">
    <property type="entry name" value="Cation efflux protein transmembrane domain-like"/>
    <property type="match status" value="1"/>
</dbReference>
<keyword evidence="10" id="KW-1185">Reference proteome</keyword>
<proteinExistence type="inferred from homology"/>
<gene>
    <name evidence="9" type="ORF">IQ10_00100</name>
</gene>
<evidence type="ECO:0000256" key="7">
    <source>
        <dbReference type="SAM" id="Phobius"/>
    </source>
</evidence>
<feature type="transmembrane region" description="Helical" evidence="7">
    <location>
        <begin position="176"/>
        <end position="193"/>
    </location>
</feature>
<keyword evidence="5 7" id="KW-1133">Transmembrane helix</keyword>
<dbReference type="GO" id="GO:0015086">
    <property type="term" value="F:cadmium ion transmembrane transporter activity"/>
    <property type="evidence" value="ECO:0007669"/>
    <property type="project" value="TreeGrafter"/>
</dbReference>
<evidence type="ECO:0000259" key="8">
    <source>
        <dbReference type="Pfam" id="PF01545"/>
    </source>
</evidence>
<dbReference type="Gene3D" id="1.20.1510.10">
    <property type="entry name" value="Cation efflux protein transmembrane domain"/>
    <property type="match status" value="1"/>
</dbReference>
<keyword evidence="6 7" id="KW-0472">Membrane</keyword>
<feature type="domain" description="Cation efflux protein transmembrane" evidence="8">
    <location>
        <begin position="7"/>
        <end position="206"/>
    </location>
</feature>
<accession>A0A562QTW5</accession>
<dbReference type="GO" id="GO:0005886">
    <property type="term" value="C:plasma membrane"/>
    <property type="evidence" value="ECO:0007669"/>
    <property type="project" value="TreeGrafter"/>
</dbReference>
<evidence type="ECO:0000256" key="5">
    <source>
        <dbReference type="ARBA" id="ARBA00022989"/>
    </source>
</evidence>
<dbReference type="InterPro" id="IPR050291">
    <property type="entry name" value="CDF_Transporter"/>
</dbReference>
<evidence type="ECO:0000256" key="1">
    <source>
        <dbReference type="ARBA" id="ARBA00004141"/>
    </source>
</evidence>
<keyword evidence="4 7" id="KW-0812">Transmembrane</keyword>
<organism evidence="9 10">
    <name type="scientific">Halalkalibacter nanhaiisediminis</name>
    <dbReference type="NCBI Taxonomy" id="688079"/>
    <lineage>
        <taxon>Bacteria</taxon>
        <taxon>Bacillati</taxon>
        <taxon>Bacillota</taxon>
        <taxon>Bacilli</taxon>
        <taxon>Bacillales</taxon>
        <taxon>Bacillaceae</taxon>
        <taxon>Halalkalibacter</taxon>
    </lineage>
</organism>
<feature type="transmembrane region" description="Helical" evidence="7">
    <location>
        <begin position="109"/>
        <end position="129"/>
    </location>
</feature>
<evidence type="ECO:0000256" key="2">
    <source>
        <dbReference type="ARBA" id="ARBA00008114"/>
    </source>
</evidence>
<dbReference type="PANTHER" id="PTHR43840">
    <property type="entry name" value="MITOCHONDRIAL METAL TRANSPORTER 1-RELATED"/>
    <property type="match status" value="1"/>
</dbReference>
<name>A0A562QTW5_9BACI</name>
<feature type="transmembrane region" description="Helical" evidence="7">
    <location>
        <begin position="77"/>
        <end position="97"/>
    </location>
</feature>
<evidence type="ECO:0000313" key="10">
    <source>
        <dbReference type="Proteomes" id="UP000315711"/>
    </source>
</evidence>
<comment type="caution">
    <text evidence="9">The sequence shown here is derived from an EMBL/GenBank/DDBJ whole genome shotgun (WGS) entry which is preliminary data.</text>
</comment>
<dbReference type="AlphaFoldDB" id="A0A562QTW5"/>
<feature type="transmembrane region" description="Helical" evidence="7">
    <location>
        <begin position="149"/>
        <end position="170"/>
    </location>
</feature>
<evidence type="ECO:0000256" key="3">
    <source>
        <dbReference type="ARBA" id="ARBA00022448"/>
    </source>
</evidence>
<sequence length="298" mass="32915">MSEKQILTLSVYGALLFALTGVVWGVAIESKMILFDGAYSFVSVGLSLLSLSGAAYIQKQDEKRFPFGKEVIEPIIIIVKAIVILLLCLSAIVSAVYDLANGGSNVQPGYALGYAVFSTVGCFVVVIFLSRQSGKKQSGFVEAEKKQWLMDTLLSGAVLVGFLIATVLTYTNYAGVVVYIDPAMVLLVSIYCLKMPLTMLRASLREVLEMSPAPAIQSRITNLVKQIESKYKFKESMIRTSKVGEKLYIEIDFILDTKSGAQTVAEHDTIREEIATKIDDLQYTKWLTISFTQNRKWA</sequence>
<feature type="transmembrane region" description="Helical" evidence="7">
    <location>
        <begin position="38"/>
        <end position="57"/>
    </location>
</feature>
<evidence type="ECO:0000256" key="6">
    <source>
        <dbReference type="ARBA" id="ARBA00023136"/>
    </source>
</evidence>
<dbReference type="PANTHER" id="PTHR43840:SF15">
    <property type="entry name" value="MITOCHONDRIAL METAL TRANSPORTER 1-RELATED"/>
    <property type="match status" value="1"/>
</dbReference>
<dbReference type="InterPro" id="IPR027469">
    <property type="entry name" value="Cation_efflux_TMD_sf"/>
</dbReference>
<evidence type="ECO:0000313" key="9">
    <source>
        <dbReference type="EMBL" id="TWI59680.1"/>
    </source>
</evidence>
<dbReference type="InterPro" id="IPR058533">
    <property type="entry name" value="Cation_efflux_TM"/>
</dbReference>
<keyword evidence="3" id="KW-0813">Transport</keyword>
<protein>
    <submittedName>
        <fullName evidence="9">Cation diffusion facilitator family transporter</fullName>
    </submittedName>
</protein>
<reference evidence="9 10" key="1">
    <citation type="journal article" date="2015" name="Stand. Genomic Sci.">
        <title>Genomic Encyclopedia of Bacterial and Archaeal Type Strains, Phase III: the genomes of soil and plant-associated and newly described type strains.</title>
        <authorList>
            <person name="Whitman W.B."/>
            <person name="Woyke T."/>
            <person name="Klenk H.P."/>
            <person name="Zhou Y."/>
            <person name="Lilburn T.G."/>
            <person name="Beck B.J."/>
            <person name="De Vos P."/>
            <person name="Vandamme P."/>
            <person name="Eisen J.A."/>
            <person name="Garrity G."/>
            <person name="Hugenholtz P."/>
            <person name="Kyrpides N.C."/>
        </authorList>
    </citation>
    <scope>NUCLEOTIDE SEQUENCE [LARGE SCALE GENOMIC DNA]</scope>
    <source>
        <strain evidence="9 10">CGMCC 1.10116</strain>
    </source>
</reference>
<comment type="similarity">
    <text evidence="2">Belongs to the cation diffusion facilitator (CDF) transporter (TC 2.A.4) family.</text>
</comment>
<dbReference type="GO" id="GO:0015341">
    <property type="term" value="F:zinc efflux antiporter activity"/>
    <property type="evidence" value="ECO:0007669"/>
    <property type="project" value="TreeGrafter"/>
</dbReference>
<dbReference type="GO" id="GO:0015093">
    <property type="term" value="F:ferrous iron transmembrane transporter activity"/>
    <property type="evidence" value="ECO:0007669"/>
    <property type="project" value="TreeGrafter"/>
</dbReference>
<feature type="transmembrane region" description="Helical" evidence="7">
    <location>
        <begin position="7"/>
        <end position="26"/>
    </location>
</feature>
<dbReference type="EMBL" id="VLKZ01000001">
    <property type="protein sequence ID" value="TWI59680.1"/>
    <property type="molecule type" value="Genomic_DNA"/>
</dbReference>
<dbReference type="RefSeq" id="WP_144448520.1">
    <property type="nucleotide sequence ID" value="NZ_VLKZ01000001.1"/>
</dbReference>